<dbReference type="InterPro" id="IPR022663">
    <property type="entry name" value="DapB_C"/>
</dbReference>
<feature type="domain" description="Dihydrodipicolinate reductase C-terminal" evidence="13">
    <location>
        <begin position="128"/>
        <end position="267"/>
    </location>
</feature>
<reference evidence="14 15" key="1">
    <citation type="journal article" date="2024" name="Nat. Commun.">
        <title>Phylogenomics reveals the evolutionary origins of lichenization in chlorophyte algae.</title>
        <authorList>
            <person name="Puginier C."/>
            <person name="Libourel C."/>
            <person name="Otte J."/>
            <person name="Skaloud P."/>
            <person name="Haon M."/>
            <person name="Grisel S."/>
            <person name="Petersen M."/>
            <person name="Berrin J.G."/>
            <person name="Delaux P.M."/>
            <person name="Dal Grande F."/>
            <person name="Keller J."/>
        </authorList>
    </citation>
    <scope>NUCLEOTIDE SEQUENCE [LARGE SCALE GENOMIC DNA]</scope>
    <source>
        <strain evidence="14 15">SAG 245.80</strain>
    </source>
</reference>
<evidence type="ECO:0000256" key="3">
    <source>
        <dbReference type="ARBA" id="ARBA00022857"/>
    </source>
</evidence>
<dbReference type="InterPro" id="IPR000846">
    <property type="entry name" value="DapB_N"/>
</dbReference>
<dbReference type="AlphaFoldDB" id="A0AAW1RM32"/>
<evidence type="ECO:0000256" key="6">
    <source>
        <dbReference type="ARBA" id="ARBA00023027"/>
    </source>
</evidence>
<dbReference type="Gene3D" id="3.40.50.720">
    <property type="entry name" value="NAD(P)-binding Rossmann-like Domain"/>
    <property type="match status" value="1"/>
</dbReference>
<keyword evidence="7" id="KW-0457">Lysine biosynthesis</keyword>
<dbReference type="InterPro" id="IPR011859">
    <property type="entry name" value="Dihydrodipicolinate_Rdtase_pln"/>
</dbReference>
<organism evidence="14 15">
    <name type="scientific">Elliptochloris bilobata</name>
    <dbReference type="NCBI Taxonomy" id="381761"/>
    <lineage>
        <taxon>Eukaryota</taxon>
        <taxon>Viridiplantae</taxon>
        <taxon>Chlorophyta</taxon>
        <taxon>core chlorophytes</taxon>
        <taxon>Trebouxiophyceae</taxon>
        <taxon>Trebouxiophyceae incertae sedis</taxon>
        <taxon>Elliptochloris clade</taxon>
        <taxon>Elliptochloris</taxon>
    </lineage>
</organism>
<dbReference type="Gene3D" id="3.30.360.10">
    <property type="entry name" value="Dihydrodipicolinate Reductase, domain 2"/>
    <property type="match status" value="1"/>
</dbReference>
<dbReference type="GO" id="GO:0008839">
    <property type="term" value="F:4-hydroxy-tetrahydrodipicolinate reductase"/>
    <property type="evidence" value="ECO:0007669"/>
    <property type="project" value="UniProtKB-EC"/>
</dbReference>
<evidence type="ECO:0000256" key="9">
    <source>
        <dbReference type="ARBA" id="ARBA00038983"/>
    </source>
</evidence>
<evidence type="ECO:0000256" key="2">
    <source>
        <dbReference type="ARBA" id="ARBA00022605"/>
    </source>
</evidence>
<dbReference type="GO" id="GO:0070402">
    <property type="term" value="F:NADPH binding"/>
    <property type="evidence" value="ECO:0007669"/>
    <property type="project" value="InterPro"/>
</dbReference>
<feature type="domain" description="Dihydrodipicolinate reductase N-terminal" evidence="12">
    <location>
        <begin position="2"/>
        <end position="124"/>
    </location>
</feature>
<dbReference type="GO" id="GO:0019877">
    <property type="term" value="P:diaminopimelate biosynthetic process"/>
    <property type="evidence" value="ECO:0007669"/>
    <property type="project" value="UniProtKB-KW"/>
</dbReference>
<keyword evidence="4" id="KW-0220">Diaminopimelate biosynthesis</keyword>
<evidence type="ECO:0000313" key="15">
    <source>
        <dbReference type="Proteomes" id="UP001445335"/>
    </source>
</evidence>
<dbReference type="PANTHER" id="PTHR20836">
    <property type="entry name" value="DIHYDRODIPICOLINATE REDUCTASE"/>
    <property type="match status" value="1"/>
</dbReference>
<dbReference type="GO" id="GO:0009570">
    <property type="term" value="C:chloroplast stroma"/>
    <property type="evidence" value="ECO:0007669"/>
    <property type="project" value="TreeGrafter"/>
</dbReference>
<accession>A0AAW1RM32</accession>
<dbReference type="PIRSF" id="PIRSF000161">
    <property type="entry name" value="DHPR"/>
    <property type="match status" value="1"/>
</dbReference>
<name>A0AAW1RM32_9CHLO</name>
<dbReference type="EC" id="1.17.1.8" evidence="9"/>
<gene>
    <name evidence="14" type="ORF">WJX81_007807</name>
</gene>
<dbReference type="Pfam" id="PF05173">
    <property type="entry name" value="DapB_C"/>
    <property type="match status" value="1"/>
</dbReference>
<evidence type="ECO:0000256" key="11">
    <source>
        <dbReference type="ARBA" id="ARBA00049396"/>
    </source>
</evidence>
<proteinExistence type="inferred from homology"/>
<evidence type="ECO:0000256" key="1">
    <source>
        <dbReference type="ARBA" id="ARBA00006642"/>
    </source>
</evidence>
<comment type="catalytic activity">
    <reaction evidence="10">
        <text>(S)-2,3,4,5-tetrahydrodipicolinate + NADP(+) + H2O = (2S,4S)-4-hydroxy-2,3,4,5-tetrahydrodipicolinate + NADPH + H(+)</text>
        <dbReference type="Rhea" id="RHEA:35331"/>
        <dbReference type="ChEBI" id="CHEBI:15377"/>
        <dbReference type="ChEBI" id="CHEBI:15378"/>
        <dbReference type="ChEBI" id="CHEBI:16845"/>
        <dbReference type="ChEBI" id="CHEBI:57783"/>
        <dbReference type="ChEBI" id="CHEBI:58349"/>
        <dbReference type="ChEBI" id="CHEBI:67139"/>
        <dbReference type="EC" id="1.17.1.8"/>
    </reaction>
</comment>
<dbReference type="NCBIfam" id="TIGR02130">
    <property type="entry name" value="dapB_plant"/>
    <property type="match status" value="1"/>
</dbReference>
<evidence type="ECO:0000259" key="12">
    <source>
        <dbReference type="Pfam" id="PF01113"/>
    </source>
</evidence>
<evidence type="ECO:0000259" key="13">
    <source>
        <dbReference type="Pfam" id="PF05173"/>
    </source>
</evidence>
<comment type="caution">
    <text evidence="14">The sequence shown here is derived from an EMBL/GenBank/DDBJ whole genome shotgun (WGS) entry which is preliminary data.</text>
</comment>
<dbReference type="GO" id="GO:0009089">
    <property type="term" value="P:lysine biosynthetic process via diaminopimelate"/>
    <property type="evidence" value="ECO:0007669"/>
    <property type="project" value="InterPro"/>
</dbReference>
<keyword evidence="5" id="KW-0560">Oxidoreductase</keyword>
<evidence type="ECO:0000313" key="14">
    <source>
        <dbReference type="EMBL" id="KAK9834332.1"/>
    </source>
</evidence>
<comment type="similarity">
    <text evidence="1">Belongs to the DapB family.</text>
</comment>
<dbReference type="Pfam" id="PF01113">
    <property type="entry name" value="DapB_N"/>
    <property type="match status" value="1"/>
</dbReference>
<dbReference type="EMBL" id="JALJOU010000032">
    <property type="protein sequence ID" value="KAK9834332.1"/>
    <property type="molecule type" value="Genomic_DNA"/>
</dbReference>
<keyword evidence="3" id="KW-0521">NADP</keyword>
<dbReference type="PANTHER" id="PTHR20836:SF0">
    <property type="entry name" value="4-HYDROXY-TETRAHYDRODIPICOLINATE REDUCTASE 1, CHLOROPLASTIC-RELATED"/>
    <property type="match status" value="1"/>
</dbReference>
<comment type="pathway">
    <text evidence="8">Amino-acid biosynthesis; L-lysine biosynthesis via DAP pathway; (S)-tetrahydrodipicolinate from L-aspartate: step 4/4.</text>
</comment>
<dbReference type="FunFam" id="3.40.50.720:FF:000264">
    <property type="entry name" value="4-hydroxy-tetrahydrodipicolinate reductase 2 chloroplastic"/>
    <property type="match status" value="1"/>
</dbReference>
<dbReference type="SUPFAM" id="SSF51735">
    <property type="entry name" value="NAD(P)-binding Rossmann-fold domains"/>
    <property type="match status" value="1"/>
</dbReference>
<evidence type="ECO:0000256" key="7">
    <source>
        <dbReference type="ARBA" id="ARBA00023154"/>
    </source>
</evidence>
<evidence type="ECO:0000256" key="4">
    <source>
        <dbReference type="ARBA" id="ARBA00022915"/>
    </source>
</evidence>
<dbReference type="Proteomes" id="UP001445335">
    <property type="component" value="Unassembled WGS sequence"/>
</dbReference>
<sequence length="273" mass="28932">MVNSCTGKMGHATAEAVVRAGLPFVPYSFTGSSEAVAVGNVGVSGIPVELVAPAERQSAMERLKAQFPGLIIIDFTLPSAVNDNARFYAASGVPFVMGTTGGDREALIRDVEAAGVSAVIAPQMGKQVVAFQATMALMAENFPGAFAGYRLEVTESHQRSKVDISGTAKAVVESFRQLGIPFSEAGIRRVRDARTQVSMGVPQAHLGGHAFHTYRLVSPDESVAFEFKHNVCGREIYAEGTVDAALFLAAKVAQGGPPRIYNMVDVLREGAMR</sequence>
<evidence type="ECO:0000256" key="8">
    <source>
        <dbReference type="ARBA" id="ARBA00037922"/>
    </source>
</evidence>
<evidence type="ECO:0000256" key="10">
    <source>
        <dbReference type="ARBA" id="ARBA00049080"/>
    </source>
</evidence>
<keyword evidence="15" id="KW-1185">Reference proteome</keyword>
<dbReference type="InterPro" id="IPR023940">
    <property type="entry name" value="DHDPR_bac"/>
</dbReference>
<protein>
    <recommendedName>
        <fullName evidence="9">4-hydroxy-tetrahydrodipicolinate reductase</fullName>
        <ecNumber evidence="9">1.17.1.8</ecNumber>
    </recommendedName>
</protein>
<comment type="catalytic activity">
    <reaction evidence="11">
        <text>(S)-2,3,4,5-tetrahydrodipicolinate + NAD(+) + H2O = (2S,4S)-4-hydroxy-2,3,4,5-tetrahydrodipicolinate + NADH + H(+)</text>
        <dbReference type="Rhea" id="RHEA:35323"/>
        <dbReference type="ChEBI" id="CHEBI:15377"/>
        <dbReference type="ChEBI" id="CHEBI:15378"/>
        <dbReference type="ChEBI" id="CHEBI:16845"/>
        <dbReference type="ChEBI" id="CHEBI:57540"/>
        <dbReference type="ChEBI" id="CHEBI:57945"/>
        <dbReference type="ChEBI" id="CHEBI:67139"/>
        <dbReference type="EC" id="1.17.1.8"/>
    </reaction>
</comment>
<keyword evidence="6" id="KW-0520">NAD</keyword>
<keyword evidence="2" id="KW-0028">Amino-acid biosynthesis</keyword>
<dbReference type="InterPro" id="IPR036291">
    <property type="entry name" value="NAD(P)-bd_dom_sf"/>
</dbReference>
<evidence type="ECO:0000256" key="5">
    <source>
        <dbReference type="ARBA" id="ARBA00023002"/>
    </source>
</evidence>